<accession>A0A0F9DFN5</accession>
<protein>
    <submittedName>
        <fullName evidence="1">Uncharacterized protein</fullName>
    </submittedName>
</protein>
<comment type="caution">
    <text evidence="1">The sequence shown here is derived from an EMBL/GenBank/DDBJ whole genome shotgun (WGS) entry which is preliminary data.</text>
</comment>
<sequence>MGFKREDLGNHKCCACHQGVAHDGGISFYRLSVERFILNVRGIQQTAGLEMFFGGGHTGAVLGDIMGANPDIAQPIFSKPLTLLMCEDCACMKPKPLAALVEMAQEREHPDDDTDEADTG</sequence>
<proteinExistence type="predicted"/>
<dbReference type="AlphaFoldDB" id="A0A0F9DFN5"/>
<gene>
    <name evidence="1" type="ORF">LCGC14_2284120</name>
</gene>
<name>A0A0F9DFN5_9ZZZZ</name>
<organism evidence="1">
    <name type="scientific">marine sediment metagenome</name>
    <dbReference type="NCBI Taxonomy" id="412755"/>
    <lineage>
        <taxon>unclassified sequences</taxon>
        <taxon>metagenomes</taxon>
        <taxon>ecological metagenomes</taxon>
    </lineage>
</organism>
<reference evidence="1" key="1">
    <citation type="journal article" date="2015" name="Nature">
        <title>Complex archaea that bridge the gap between prokaryotes and eukaryotes.</title>
        <authorList>
            <person name="Spang A."/>
            <person name="Saw J.H."/>
            <person name="Jorgensen S.L."/>
            <person name="Zaremba-Niedzwiedzka K."/>
            <person name="Martijn J."/>
            <person name="Lind A.E."/>
            <person name="van Eijk R."/>
            <person name="Schleper C."/>
            <person name="Guy L."/>
            <person name="Ettema T.J."/>
        </authorList>
    </citation>
    <scope>NUCLEOTIDE SEQUENCE</scope>
</reference>
<dbReference type="EMBL" id="LAZR01031844">
    <property type="protein sequence ID" value="KKL52571.1"/>
    <property type="molecule type" value="Genomic_DNA"/>
</dbReference>
<evidence type="ECO:0000313" key="1">
    <source>
        <dbReference type="EMBL" id="KKL52571.1"/>
    </source>
</evidence>